<keyword evidence="1" id="KW-0808">Transferase</keyword>
<name>A0AC61RWA9_9FIRM</name>
<keyword evidence="2" id="KW-1185">Reference proteome</keyword>
<evidence type="ECO:0000313" key="1">
    <source>
        <dbReference type="EMBL" id="TGY95916.1"/>
    </source>
</evidence>
<protein>
    <submittedName>
        <fullName evidence="1">Phosphate propanoyltransferase</fullName>
        <ecNumber evidence="1">2.3.1.222</ecNumber>
    </submittedName>
</protein>
<comment type="caution">
    <text evidence="1">The sequence shown here is derived from an EMBL/GenBank/DDBJ whole genome shotgun (WGS) entry which is preliminary data.</text>
</comment>
<reference evidence="1" key="1">
    <citation type="submission" date="2019-04" db="EMBL/GenBank/DDBJ databases">
        <title>Microbes associate with the intestines of laboratory mice.</title>
        <authorList>
            <person name="Navarre W."/>
            <person name="Wong E."/>
            <person name="Huang K."/>
            <person name="Tropini C."/>
            <person name="Ng K."/>
            <person name="Yu B."/>
        </authorList>
    </citation>
    <scope>NUCLEOTIDE SEQUENCE</scope>
    <source>
        <strain evidence="1">NM01_1-7b</strain>
    </source>
</reference>
<organism evidence="1 2">
    <name type="scientific">Petralouisia muris</name>
    <dbReference type="NCBI Taxonomy" id="3032872"/>
    <lineage>
        <taxon>Bacteria</taxon>
        <taxon>Bacillati</taxon>
        <taxon>Bacillota</taxon>
        <taxon>Clostridia</taxon>
        <taxon>Lachnospirales</taxon>
        <taxon>Lachnospiraceae</taxon>
        <taxon>Petralouisia</taxon>
    </lineage>
</organism>
<gene>
    <name evidence="1" type="primary">pduL</name>
    <name evidence="1" type="ORF">E5329_12200</name>
</gene>
<sequence>MEKSQYAQEEFLRLVVRLVIEELLKLERSVPIGVSNRHIHLNRADMDALFGEGSELTRVKDLGQPGQYAAAETVTSRGSKGELTRMRVLGPLREESQVEVSIGDGFALGVHPPVRESGQLEGTPGVKVIGPNGEVEMKRGVIAALRHIHLDPATAERMGVHDKQIVRVEIGGLRGAVLNNVLLRVSDKFAPEMHIDVEEANALGVKNGDRAYIILD</sequence>
<proteinExistence type="predicted"/>
<evidence type="ECO:0000313" key="2">
    <source>
        <dbReference type="Proteomes" id="UP000304953"/>
    </source>
</evidence>
<keyword evidence="1" id="KW-0012">Acyltransferase</keyword>
<accession>A0AC61RWA9</accession>
<dbReference type="EC" id="2.3.1.222" evidence="1"/>
<dbReference type="Proteomes" id="UP000304953">
    <property type="component" value="Unassembled WGS sequence"/>
</dbReference>
<dbReference type="EMBL" id="SRYA01000022">
    <property type="protein sequence ID" value="TGY95916.1"/>
    <property type="molecule type" value="Genomic_DNA"/>
</dbReference>